<keyword evidence="2" id="KW-0808">Transferase</keyword>
<feature type="domain" description="Methyltransferase" evidence="1">
    <location>
        <begin position="57"/>
        <end position="156"/>
    </location>
</feature>
<dbReference type="AlphaFoldDB" id="A0AAW3ZEJ8"/>
<organism evidence="2 3">
    <name type="scientific">Pseudomarimonas arenosa</name>
    <dbReference type="NCBI Taxonomy" id="2774145"/>
    <lineage>
        <taxon>Bacteria</taxon>
        <taxon>Pseudomonadati</taxon>
        <taxon>Pseudomonadota</taxon>
        <taxon>Gammaproteobacteria</taxon>
        <taxon>Lysobacterales</taxon>
        <taxon>Lysobacteraceae</taxon>
        <taxon>Pseudomarimonas</taxon>
    </lineage>
</organism>
<dbReference type="Proteomes" id="UP000613768">
    <property type="component" value="Unassembled WGS sequence"/>
</dbReference>
<protein>
    <submittedName>
        <fullName evidence="2">Methyltransferase domain-containing protein</fullName>
    </submittedName>
</protein>
<sequence length="216" mass="23951">MSGKAHTRRRVPAHAPSHWTFFRQWLKSPLSIAAISPSSRHLARQMLAELPSQARKVIELGGGTGVFTSALLEHGIVPDELLVLELNEELHQHLRQRFPDARVECGDARELPCVAERCGFLDDGPADAVLSGLGLLSMGKETQHAIMDAAFKVLRPEDGRFIQFTYGPTCPVKSEVLADLGLSARRGGLTWWNMPPATVYVFTRNRSRQVTTVSMR</sequence>
<evidence type="ECO:0000313" key="3">
    <source>
        <dbReference type="Proteomes" id="UP000613768"/>
    </source>
</evidence>
<evidence type="ECO:0000259" key="1">
    <source>
        <dbReference type="Pfam" id="PF13649"/>
    </source>
</evidence>
<name>A0AAW3ZEJ8_9GAMM</name>
<dbReference type="EMBL" id="JACYTR010000004">
    <property type="protein sequence ID" value="MBD8524655.1"/>
    <property type="molecule type" value="Genomic_DNA"/>
</dbReference>
<keyword evidence="2" id="KW-0489">Methyltransferase</keyword>
<dbReference type="SUPFAM" id="SSF53335">
    <property type="entry name" value="S-adenosyl-L-methionine-dependent methyltransferases"/>
    <property type="match status" value="1"/>
</dbReference>
<dbReference type="Gene3D" id="3.40.50.150">
    <property type="entry name" value="Vaccinia Virus protein VP39"/>
    <property type="match status" value="1"/>
</dbReference>
<dbReference type="InterPro" id="IPR029063">
    <property type="entry name" value="SAM-dependent_MTases_sf"/>
</dbReference>
<comment type="caution">
    <text evidence="2">The sequence shown here is derived from an EMBL/GenBank/DDBJ whole genome shotgun (WGS) entry which is preliminary data.</text>
</comment>
<gene>
    <name evidence="2" type="ORF">IFO71_02775</name>
</gene>
<keyword evidence="3" id="KW-1185">Reference proteome</keyword>
<dbReference type="InterPro" id="IPR041698">
    <property type="entry name" value="Methyltransf_25"/>
</dbReference>
<dbReference type="Pfam" id="PF13649">
    <property type="entry name" value="Methyltransf_25"/>
    <property type="match status" value="1"/>
</dbReference>
<evidence type="ECO:0000313" key="2">
    <source>
        <dbReference type="EMBL" id="MBD8524655.1"/>
    </source>
</evidence>
<dbReference type="GO" id="GO:0032259">
    <property type="term" value="P:methylation"/>
    <property type="evidence" value="ECO:0007669"/>
    <property type="project" value="UniProtKB-KW"/>
</dbReference>
<dbReference type="CDD" id="cd02440">
    <property type="entry name" value="AdoMet_MTases"/>
    <property type="match status" value="1"/>
</dbReference>
<dbReference type="GO" id="GO:0008168">
    <property type="term" value="F:methyltransferase activity"/>
    <property type="evidence" value="ECO:0007669"/>
    <property type="project" value="UniProtKB-KW"/>
</dbReference>
<reference evidence="2 3" key="1">
    <citation type="submission" date="2020-09" db="EMBL/GenBank/DDBJ databases">
        <title>Pseudoxanthomonas sp. CAU 1598 isolated from sand of Yaerae Beach.</title>
        <authorList>
            <person name="Kim W."/>
        </authorList>
    </citation>
    <scope>NUCLEOTIDE SEQUENCE [LARGE SCALE GENOMIC DNA]</scope>
    <source>
        <strain evidence="2 3">CAU 1598</strain>
    </source>
</reference>
<dbReference type="RefSeq" id="WP_192028008.1">
    <property type="nucleotide sequence ID" value="NZ_JACYTR010000004.1"/>
</dbReference>
<accession>A0AAW3ZEJ8</accession>
<proteinExistence type="predicted"/>